<dbReference type="InterPro" id="IPR011992">
    <property type="entry name" value="EF-hand-dom_pair"/>
</dbReference>
<evidence type="ECO:0000259" key="1">
    <source>
        <dbReference type="Pfam" id="PF22592"/>
    </source>
</evidence>
<protein>
    <recommendedName>
        <fullName evidence="1">Flagellar calcium-binding protein EF-hand domain-containing protein</fullName>
    </recommendedName>
</protein>
<accession>A0A7S0FBY6</accession>
<name>A0A7S0FBY6_9DINO</name>
<reference evidence="2" key="1">
    <citation type="submission" date="2021-01" db="EMBL/GenBank/DDBJ databases">
        <authorList>
            <person name="Corre E."/>
            <person name="Pelletier E."/>
            <person name="Niang G."/>
            <person name="Scheremetjew M."/>
            <person name="Finn R."/>
            <person name="Kale V."/>
            <person name="Holt S."/>
            <person name="Cochrane G."/>
            <person name="Meng A."/>
            <person name="Brown T."/>
            <person name="Cohen L."/>
        </authorList>
    </citation>
    <scope>NUCLEOTIDE SEQUENCE</scope>
    <source>
        <strain evidence="2">Pbaha01</strain>
    </source>
</reference>
<dbReference type="Gene3D" id="1.10.238.10">
    <property type="entry name" value="EF-hand"/>
    <property type="match status" value="1"/>
</dbReference>
<proteinExistence type="predicted"/>
<dbReference type="SUPFAM" id="SSF47473">
    <property type="entry name" value="EF-hand"/>
    <property type="match status" value="1"/>
</dbReference>
<dbReference type="EMBL" id="HBEG01010857">
    <property type="protein sequence ID" value="CAD8351033.1"/>
    <property type="molecule type" value="Transcribed_RNA"/>
</dbReference>
<dbReference type="AlphaFoldDB" id="A0A7S0FBY6"/>
<organism evidence="2">
    <name type="scientific">Pyrodinium bahamense</name>
    <dbReference type="NCBI Taxonomy" id="73915"/>
    <lineage>
        <taxon>Eukaryota</taxon>
        <taxon>Sar</taxon>
        <taxon>Alveolata</taxon>
        <taxon>Dinophyceae</taxon>
        <taxon>Gonyaulacales</taxon>
        <taxon>Pyrocystaceae</taxon>
        <taxon>Pyrodinium</taxon>
    </lineage>
</organism>
<dbReference type="InterPro" id="IPR054322">
    <property type="entry name" value="FCABP_EF-hand"/>
</dbReference>
<gene>
    <name evidence="2" type="ORF">PBAH0796_LOCUS6400</name>
</gene>
<dbReference type="Pfam" id="PF22592">
    <property type="entry name" value="FCaBP_EF-hand"/>
    <property type="match status" value="1"/>
</dbReference>
<feature type="domain" description="Flagellar calcium-binding protein EF-hand" evidence="1">
    <location>
        <begin position="2"/>
        <end position="66"/>
    </location>
</feature>
<sequence length="520" mass="56643">MNGNGITSLAECDRLIVTVLNIEGVRIMKPVINRAFHAARDIVPSVGSISPHYVDFHEFRYFLIYLKHYLELFLVFCEMDSVKARGKYSDRRMSYPEFEVGIPKLLAWGLEPEVARVIQKYPQQVFQCIDINGGGVVLFDEFAHWALWNHMQAKDGEDDDGLEEALDLLRKQKPNLCGKDLSSIKASRAKYRADARISGQGCLGGDPALAGGYEEIPDGGKELANGRHYPGGLAAWKASFHGKAKEDSPGRYRSVAKNMFVSDSCEKGGERVAVLPCGTEVEVVEVVPLPDSDRVRARIADPEGWVSLMNTRNGFRWAVKLRRKGREGGGGGYASRAMDSGGMMCEKVVEEGLGAGNSEEEQAMREVEAVLGTAWKDSLERIEEADEAYEEAGIPKCINGCGQPRFGRYMTCCTHCRGEDGPHAQSCVKTGYEPCVHGCGHAQFGKYNTCCTHCRGCDGPHARGCVPIAPRDAGPSSPLVVDASSVSVVQPARPQPGEALTFEGMLASGQRAISQACVVS</sequence>
<evidence type="ECO:0000313" key="2">
    <source>
        <dbReference type="EMBL" id="CAD8351033.1"/>
    </source>
</evidence>